<proteinExistence type="predicted"/>
<comment type="caution">
    <text evidence="1">The sequence shown here is derived from an EMBL/GenBank/DDBJ whole genome shotgun (WGS) entry which is preliminary data.</text>
</comment>
<name>A0A645CRJ3_9ZZZZ</name>
<evidence type="ECO:0000313" key="1">
    <source>
        <dbReference type="EMBL" id="MPM79533.1"/>
    </source>
</evidence>
<accession>A0A645CRJ3</accession>
<evidence type="ECO:0008006" key="2">
    <source>
        <dbReference type="Google" id="ProtNLM"/>
    </source>
</evidence>
<dbReference type="SUPFAM" id="SSF82171">
    <property type="entry name" value="DPP6 N-terminal domain-like"/>
    <property type="match status" value="1"/>
</dbReference>
<sequence>MITVTADRVYFTKYKSFTQNSLWYYDIESEKAEKIFDKDTDVRGIYEIEGNIYFNSMTYIKNKDDEEDIKIEYRLFRYNKGTNTVEKLDDDSLDENVSFRSLSNGRVIWFGENSYKYFSTDLDFKNRKEEKDPPSLINEGWKYIFQTEYDKNAESVLYSVSRKNIKTGEIEDLVTDVVDFRLLDEGILYLPLSSNPILLGHDPMTNKEVTYSKSNELHLLSLADKRDTVLCTLPIDCHVYMLAGLDVNSCSVGNYIGATLYKYNNENGGIEDLDNILIINTVTGDYVITK</sequence>
<organism evidence="1">
    <name type="scientific">bioreactor metagenome</name>
    <dbReference type="NCBI Taxonomy" id="1076179"/>
    <lineage>
        <taxon>unclassified sequences</taxon>
        <taxon>metagenomes</taxon>
        <taxon>ecological metagenomes</taxon>
    </lineage>
</organism>
<dbReference type="EMBL" id="VSSQ01029404">
    <property type="protein sequence ID" value="MPM79533.1"/>
    <property type="molecule type" value="Genomic_DNA"/>
</dbReference>
<protein>
    <recommendedName>
        <fullName evidence="2">DUF5050 domain-containing protein</fullName>
    </recommendedName>
</protein>
<reference evidence="1" key="1">
    <citation type="submission" date="2019-08" db="EMBL/GenBank/DDBJ databases">
        <authorList>
            <person name="Kucharzyk K."/>
            <person name="Murdoch R.W."/>
            <person name="Higgins S."/>
            <person name="Loffler F."/>
        </authorList>
    </citation>
    <scope>NUCLEOTIDE SEQUENCE</scope>
</reference>
<gene>
    <name evidence="1" type="ORF">SDC9_126571</name>
</gene>
<dbReference type="AlphaFoldDB" id="A0A645CRJ3"/>